<accession>A0A1X7UB26</accession>
<organism evidence="1">
    <name type="scientific">Amphimedon queenslandica</name>
    <name type="common">Sponge</name>
    <dbReference type="NCBI Taxonomy" id="400682"/>
    <lineage>
        <taxon>Eukaryota</taxon>
        <taxon>Metazoa</taxon>
        <taxon>Porifera</taxon>
        <taxon>Demospongiae</taxon>
        <taxon>Heteroscleromorpha</taxon>
        <taxon>Haplosclerida</taxon>
        <taxon>Niphatidae</taxon>
        <taxon>Amphimedon</taxon>
    </lineage>
</organism>
<sequence>MGDEAALLKNKVSICKGYHEVIETRLKETDDLLAPGDVDPVKVTRSKISISEKHFVLKKLDEEIIDLVKDDAELVREITESNKSIYEEWTSFWDMYNVSVHTNSSLSPIQKCTYSLTLLSQAASAAVAGLTLSEANYDEAIKILRDRFGNQEKIIVKHMEELLYLDSSIII</sequence>
<evidence type="ECO:0000313" key="1">
    <source>
        <dbReference type="EnsemblMetazoa" id="Aqu2.1.25153_001"/>
    </source>
</evidence>
<dbReference type="Pfam" id="PF03564">
    <property type="entry name" value="DUF1759"/>
    <property type="match status" value="1"/>
</dbReference>
<protein>
    <submittedName>
        <fullName evidence="1">Uncharacterized protein</fullName>
    </submittedName>
</protein>
<dbReference type="AlphaFoldDB" id="A0A1X7UB26"/>
<proteinExistence type="predicted"/>
<name>A0A1X7UB26_AMPQE</name>
<dbReference type="InterPro" id="IPR005312">
    <property type="entry name" value="DUF1759"/>
</dbReference>
<dbReference type="InParanoid" id="A0A1X7UB26"/>
<reference evidence="1" key="1">
    <citation type="submission" date="2017-05" db="UniProtKB">
        <authorList>
            <consortium name="EnsemblMetazoa"/>
        </authorList>
    </citation>
    <scope>IDENTIFICATION</scope>
</reference>
<dbReference type="OrthoDB" id="5989166at2759"/>
<dbReference type="EnsemblMetazoa" id="Aqu2.1.25153_001">
    <property type="protein sequence ID" value="Aqu2.1.25153_001"/>
    <property type="gene ID" value="Aqu2.1.25153"/>
</dbReference>